<dbReference type="EMBL" id="AZBU02000001">
    <property type="protein sequence ID" value="TMS39273.1"/>
    <property type="molecule type" value="Genomic_DNA"/>
</dbReference>
<keyword evidence="1" id="KW-0472">Membrane</keyword>
<dbReference type="Proteomes" id="UP000298663">
    <property type="component" value="Chromosome X"/>
</dbReference>
<organism evidence="2 3">
    <name type="scientific">Steinernema carpocapsae</name>
    <name type="common">Entomopathogenic nematode</name>
    <dbReference type="NCBI Taxonomy" id="34508"/>
    <lineage>
        <taxon>Eukaryota</taxon>
        <taxon>Metazoa</taxon>
        <taxon>Ecdysozoa</taxon>
        <taxon>Nematoda</taxon>
        <taxon>Chromadorea</taxon>
        <taxon>Rhabditida</taxon>
        <taxon>Tylenchina</taxon>
        <taxon>Panagrolaimomorpha</taxon>
        <taxon>Strongyloidoidea</taxon>
        <taxon>Steinernematidae</taxon>
        <taxon>Steinernema</taxon>
    </lineage>
</organism>
<protein>
    <submittedName>
        <fullName evidence="2">Uncharacterized protein</fullName>
    </submittedName>
</protein>
<evidence type="ECO:0000256" key="1">
    <source>
        <dbReference type="SAM" id="Phobius"/>
    </source>
</evidence>
<dbReference type="EMBL" id="CM016762">
    <property type="protein sequence ID" value="TMS39273.1"/>
    <property type="molecule type" value="Genomic_DNA"/>
</dbReference>
<proteinExistence type="predicted"/>
<keyword evidence="1" id="KW-1133">Transmembrane helix</keyword>
<feature type="transmembrane region" description="Helical" evidence="1">
    <location>
        <begin position="263"/>
        <end position="289"/>
    </location>
</feature>
<evidence type="ECO:0000313" key="3">
    <source>
        <dbReference type="Proteomes" id="UP000298663"/>
    </source>
</evidence>
<feature type="transmembrane region" description="Helical" evidence="1">
    <location>
        <begin position="295"/>
        <end position="314"/>
    </location>
</feature>
<keyword evidence="3" id="KW-1185">Reference proteome</keyword>
<dbReference type="AlphaFoldDB" id="A0A4V6YSZ3"/>
<comment type="caution">
    <text evidence="2">The sequence shown here is derived from an EMBL/GenBank/DDBJ whole genome shotgun (WGS) entry which is preliminary data.</text>
</comment>
<feature type="transmembrane region" description="Helical" evidence="1">
    <location>
        <begin position="102"/>
        <end position="125"/>
    </location>
</feature>
<feature type="transmembrane region" description="Helical" evidence="1">
    <location>
        <begin position="145"/>
        <end position="166"/>
    </location>
</feature>
<sequence>MNNSAVATQSVGASTVATTIIQTTVRSIQTVAGITVAALSTKTPAGLATTAKTTVKPTTMDPKVETGHAHMLYASMFTFSVITILMLIYMSVFGRRVRMSGWIFHTINFSAWNMVQLVNFASTSIGTPLPDFVKNQGFVGRMKEIQAGTLTMFAAGMIFVLPYTMLCYAFPQSLKSHLLSWVAWIPIIVGINFSAIFLFTKKDLKNLFQANPIDGHMFYANMIFLLFFLWFVMGVILAVLVYLSKLGIYISHRMSKQPSDIPIGALTTDLINLILVIPYSFIIWFLALFPNVLSFAAYMMSVLHLNINILLEFAKYLPAFFMDWAMQLIKYQEYLQLFLPCAQFILTCTMIPYYREQAMFLMSCGYFYSKTDVYLQMPDKGKKLLESGILRKKSGQTAPTPAPANNGVTKTLVQYIGGQNAT</sequence>
<name>A0A4V6YSZ3_STECR</name>
<feature type="transmembrane region" description="Helical" evidence="1">
    <location>
        <begin position="178"/>
        <end position="199"/>
    </location>
</feature>
<reference evidence="2 3" key="2">
    <citation type="journal article" date="2019" name="G3 (Bethesda)">
        <title>Hybrid Assembly of the Genome of the Entomopathogenic Nematode Steinernema carpocapsae Identifies the X-Chromosome.</title>
        <authorList>
            <person name="Serra L."/>
            <person name="Macchietto M."/>
            <person name="Macias-Munoz A."/>
            <person name="McGill C.J."/>
            <person name="Rodriguez I.M."/>
            <person name="Rodriguez B."/>
            <person name="Murad R."/>
            <person name="Mortazavi A."/>
        </authorList>
    </citation>
    <scope>NUCLEOTIDE SEQUENCE [LARGE SCALE GENOMIC DNA]</scope>
    <source>
        <strain evidence="2 3">ALL</strain>
    </source>
</reference>
<dbReference type="OrthoDB" id="5848162at2759"/>
<evidence type="ECO:0000313" key="2">
    <source>
        <dbReference type="EMBL" id="TMS39273.1"/>
    </source>
</evidence>
<reference evidence="2 3" key="1">
    <citation type="journal article" date="2015" name="Genome Biol.">
        <title>Comparative genomics of Steinernema reveals deeply conserved gene regulatory networks.</title>
        <authorList>
            <person name="Dillman A.R."/>
            <person name="Macchietto M."/>
            <person name="Porter C.F."/>
            <person name="Rogers A."/>
            <person name="Williams B."/>
            <person name="Antoshechkin I."/>
            <person name="Lee M.M."/>
            <person name="Goodwin Z."/>
            <person name="Lu X."/>
            <person name="Lewis E.E."/>
            <person name="Goodrich-Blair H."/>
            <person name="Stock S.P."/>
            <person name="Adams B.J."/>
            <person name="Sternberg P.W."/>
            <person name="Mortazavi A."/>
        </authorList>
    </citation>
    <scope>NUCLEOTIDE SEQUENCE [LARGE SCALE GENOMIC DNA]</scope>
    <source>
        <strain evidence="2 3">ALL</strain>
    </source>
</reference>
<feature type="transmembrane region" description="Helical" evidence="1">
    <location>
        <begin position="334"/>
        <end position="354"/>
    </location>
</feature>
<feature type="transmembrane region" description="Helical" evidence="1">
    <location>
        <begin position="219"/>
        <end position="243"/>
    </location>
</feature>
<feature type="transmembrane region" description="Helical" evidence="1">
    <location>
        <begin position="70"/>
        <end position="90"/>
    </location>
</feature>
<accession>A0A4V6YSZ3</accession>
<keyword evidence="1" id="KW-0812">Transmembrane</keyword>
<gene>
    <name evidence="2" type="ORF">L596_005822</name>
</gene>